<gene>
    <name evidence="1" type="ORF">EUBSIR_01620</name>
</gene>
<name>B0MP62_9FIRM</name>
<organism evidence="1 2">
    <name type="scientific">[Eubacterium] siraeum DSM 15702</name>
    <dbReference type="NCBI Taxonomy" id="428128"/>
    <lineage>
        <taxon>Bacteria</taxon>
        <taxon>Bacillati</taxon>
        <taxon>Bacillota</taxon>
        <taxon>Clostridia</taxon>
        <taxon>Eubacteriales</taxon>
        <taxon>Oscillospiraceae</taxon>
        <taxon>Oscillospiraceae incertae sedis</taxon>
    </lineage>
</organism>
<reference evidence="1" key="2">
    <citation type="submission" date="2014-06" db="EMBL/GenBank/DDBJ databases">
        <title>Draft genome sequence of Eubacterium siraeum (DSM 15702).</title>
        <authorList>
            <person name="Sudarsanam P."/>
            <person name="Ley R."/>
            <person name="Guruge J."/>
            <person name="Turnbaugh P.J."/>
            <person name="Mahowald M."/>
            <person name="Liep D."/>
            <person name="Gordon J."/>
        </authorList>
    </citation>
    <scope>NUCLEOTIDE SEQUENCE</scope>
    <source>
        <strain evidence="1">DSM 15702</strain>
    </source>
</reference>
<sequence>MVGILVFQGGDWDDVYAVGALVGGVTRDFKFSTREISTFQPVRFRVFITRVFVFAIKADFISVCHETSDCIPADWEMI</sequence>
<reference evidence="1" key="1">
    <citation type="submission" date="2007-10" db="EMBL/GenBank/DDBJ databases">
        <authorList>
            <person name="Fulton L."/>
            <person name="Clifton S."/>
            <person name="Fulton B."/>
            <person name="Xu J."/>
            <person name="Minx P."/>
            <person name="Pepin K.H."/>
            <person name="Johnson M."/>
            <person name="Thiruvilangam P."/>
            <person name="Bhonagiri V."/>
            <person name="Nash W.E."/>
            <person name="Mardis E.R."/>
            <person name="Wilson R.K."/>
        </authorList>
    </citation>
    <scope>NUCLEOTIDE SEQUENCE [LARGE SCALE GENOMIC DNA]</scope>
    <source>
        <strain evidence="1">DSM 15702</strain>
    </source>
</reference>
<proteinExistence type="predicted"/>
<comment type="caution">
    <text evidence="1">The sequence shown here is derived from an EMBL/GenBank/DDBJ whole genome shotgun (WGS) entry which is preliminary data.</text>
</comment>
<dbReference type="EMBL" id="ABCA03000048">
    <property type="protein sequence ID" value="EDS00452.1"/>
    <property type="molecule type" value="Genomic_DNA"/>
</dbReference>
<dbReference type="Proteomes" id="UP000005326">
    <property type="component" value="Unassembled WGS sequence"/>
</dbReference>
<evidence type="ECO:0000313" key="2">
    <source>
        <dbReference type="Proteomes" id="UP000005326"/>
    </source>
</evidence>
<accession>B0MP62</accession>
<evidence type="ECO:0000313" key="1">
    <source>
        <dbReference type="EMBL" id="EDS00452.1"/>
    </source>
</evidence>
<protein>
    <submittedName>
        <fullName evidence="1">Uncharacterized protein</fullName>
    </submittedName>
</protein>
<dbReference type="AlphaFoldDB" id="B0MP62"/>
<keyword evidence="2" id="KW-1185">Reference proteome</keyword>